<dbReference type="Proteomes" id="UP001500822">
    <property type="component" value="Unassembled WGS sequence"/>
</dbReference>
<evidence type="ECO:0000313" key="3">
    <source>
        <dbReference type="Proteomes" id="UP001500822"/>
    </source>
</evidence>
<organism evidence="2 3">
    <name type="scientific">Gordonia alkaliphila</name>
    <dbReference type="NCBI Taxonomy" id="1053547"/>
    <lineage>
        <taxon>Bacteria</taxon>
        <taxon>Bacillati</taxon>
        <taxon>Actinomycetota</taxon>
        <taxon>Actinomycetes</taxon>
        <taxon>Mycobacteriales</taxon>
        <taxon>Gordoniaceae</taxon>
        <taxon>Gordonia</taxon>
    </lineage>
</organism>
<sequence length="117" mass="12415">MSETTSPESGVATWQFLTGLADPNIADTGSRPKITVVRRGETETLIRLAFLEGQAMTEHTAAHPIVVLGQAGTIDFTVDGATSELVPGTAICVEKRVPHELHARTDATATLIVVHGR</sequence>
<gene>
    <name evidence="2" type="ORF">GCM10023217_13050</name>
</gene>
<dbReference type="RefSeq" id="WP_246992502.1">
    <property type="nucleotide sequence ID" value="NZ_BAABIE010000004.1"/>
</dbReference>
<keyword evidence="3" id="KW-1185">Reference proteome</keyword>
<evidence type="ECO:0000259" key="1">
    <source>
        <dbReference type="Pfam" id="PF07883"/>
    </source>
</evidence>
<dbReference type="InterPro" id="IPR014710">
    <property type="entry name" value="RmlC-like_jellyroll"/>
</dbReference>
<dbReference type="Pfam" id="PF07883">
    <property type="entry name" value="Cupin_2"/>
    <property type="match status" value="1"/>
</dbReference>
<comment type="caution">
    <text evidence="2">The sequence shown here is derived from an EMBL/GenBank/DDBJ whole genome shotgun (WGS) entry which is preliminary data.</text>
</comment>
<dbReference type="InterPro" id="IPR013096">
    <property type="entry name" value="Cupin_2"/>
</dbReference>
<feature type="domain" description="Cupin type-2" evidence="1">
    <location>
        <begin position="56"/>
        <end position="114"/>
    </location>
</feature>
<dbReference type="SUPFAM" id="SSF51182">
    <property type="entry name" value="RmlC-like cupins"/>
    <property type="match status" value="1"/>
</dbReference>
<reference evidence="3" key="1">
    <citation type="journal article" date="2019" name="Int. J. Syst. Evol. Microbiol.">
        <title>The Global Catalogue of Microorganisms (GCM) 10K type strain sequencing project: providing services to taxonomists for standard genome sequencing and annotation.</title>
        <authorList>
            <consortium name="The Broad Institute Genomics Platform"/>
            <consortium name="The Broad Institute Genome Sequencing Center for Infectious Disease"/>
            <person name="Wu L."/>
            <person name="Ma J."/>
        </authorList>
    </citation>
    <scope>NUCLEOTIDE SEQUENCE [LARGE SCALE GENOMIC DNA]</scope>
    <source>
        <strain evidence="3">JCM 18077</strain>
    </source>
</reference>
<name>A0ABP8Z365_9ACTN</name>
<evidence type="ECO:0000313" key="2">
    <source>
        <dbReference type="EMBL" id="GAA4745342.1"/>
    </source>
</evidence>
<accession>A0ABP8Z365</accession>
<dbReference type="InterPro" id="IPR011051">
    <property type="entry name" value="RmlC_Cupin_sf"/>
</dbReference>
<protein>
    <recommendedName>
        <fullName evidence="1">Cupin type-2 domain-containing protein</fullName>
    </recommendedName>
</protein>
<proteinExistence type="predicted"/>
<dbReference type="Gene3D" id="2.60.120.10">
    <property type="entry name" value="Jelly Rolls"/>
    <property type="match status" value="1"/>
</dbReference>
<dbReference type="EMBL" id="BAABIE010000004">
    <property type="protein sequence ID" value="GAA4745342.1"/>
    <property type="molecule type" value="Genomic_DNA"/>
</dbReference>